<evidence type="ECO:0000259" key="3">
    <source>
        <dbReference type="Pfam" id="PF22685"/>
    </source>
</evidence>
<dbReference type="OrthoDB" id="9792935at2"/>
<evidence type="ECO:0000313" key="5">
    <source>
        <dbReference type="Proteomes" id="UP000198281"/>
    </source>
</evidence>
<dbReference type="RefSeq" id="WP_089217643.1">
    <property type="nucleotide sequence ID" value="NZ_FZOS01000001.1"/>
</dbReference>
<protein>
    <submittedName>
        <fullName evidence="4">Predicted dehydrogenase</fullName>
    </submittedName>
</protein>
<dbReference type="GO" id="GO:0000166">
    <property type="term" value="F:nucleotide binding"/>
    <property type="evidence" value="ECO:0007669"/>
    <property type="project" value="InterPro"/>
</dbReference>
<dbReference type="InterPro" id="IPR000683">
    <property type="entry name" value="Gfo/Idh/MocA-like_OxRdtase_N"/>
</dbReference>
<name>A0A239BF86_9SPHN</name>
<evidence type="ECO:0000256" key="1">
    <source>
        <dbReference type="ARBA" id="ARBA00023002"/>
    </source>
</evidence>
<dbReference type="GO" id="GO:0016491">
    <property type="term" value="F:oxidoreductase activity"/>
    <property type="evidence" value="ECO:0007669"/>
    <property type="project" value="UniProtKB-KW"/>
</dbReference>
<accession>A0A239BF86</accession>
<dbReference type="Gene3D" id="3.30.360.10">
    <property type="entry name" value="Dihydrodipicolinate Reductase, domain 2"/>
    <property type="match status" value="1"/>
</dbReference>
<proteinExistence type="predicted"/>
<keyword evidence="1" id="KW-0560">Oxidoreductase</keyword>
<dbReference type="AlphaFoldDB" id="A0A239BF86"/>
<dbReference type="InterPro" id="IPR036291">
    <property type="entry name" value="NAD(P)-bd_dom_sf"/>
</dbReference>
<organism evidence="4 5">
    <name type="scientific">Edaphosphingomonas laterariae</name>
    <dbReference type="NCBI Taxonomy" id="861865"/>
    <lineage>
        <taxon>Bacteria</taxon>
        <taxon>Pseudomonadati</taxon>
        <taxon>Pseudomonadota</taxon>
        <taxon>Alphaproteobacteria</taxon>
        <taxon>Sphingomonadales</taxon>
        <taxon>Rhizorhabdaceae</taxon>
        <taxon>Edaphosphingomonas</taxon>
    </lineage>
</organism>
<evidence type="ECO:0000313" key="4">
    <source>
        <dbReference type="EMBL" id="SNS06181.1"/>
    </source>
</evidence>
<dbReference type="InterPro" id="IPR055080">
    <property type="entry name" value="Gal80p-like_C"/>
</dbReference>
<keyword evidence="5" id="KW-1185">Reference proteome</keyword>
<dbReference type="Pfam" id="PF22685">
    <property type="entry name" value="Gal80p_C-like"/>
    <property type="match status" value="1"/>
</dbReference>
<gene>
    <name evidence="4" type="ORF">SAMN06295912_101100</name>
</gene>
<evidence type="ECO:0000259" key="2">
    <source>
        <dbReference type="Pfam" id="PF01408"/>
    </source>
</evidence>
<reference evidence="5" key="1">
    <citation type="submission" date="2017-06" db="EMBL/GenBank/DDBJ databases">
        <authorList>
            <person name="Varghese N."/>
            <person name="Submissions S."/>
        </authorList>
    </citation>
    <scope>NUCLEOTIDE SEQUENCE [LARGE SCALE GENOMIC DNA]</scope>
    <source>
        <strain evidence="5">LNB2</strain>
    </source>
</reference>
<dbReference type="Proteomes" id="UP000198281">
    <property type="component" value="Unassembled WGS sequence"/>
</dbReference>
<dbReference type="PANTHER" id="PTHR43818">
    <property type="entry name" value="BCDNA.GH03377"/>
    <property type="match status" value="1"/>
</dbReference>
<dbReference type="Pfam" id="PF01408">
    <property type="entry name" value="GFO_IDH_MocA"/>
    <property type="match status" value="1"/>
</dbReference>
<dbReference type="PANTHER" id="PTHR43818:SF11">
    <property type="entry name" value="BCDNA.GH03377"/>
    <property type="match status" value="1"/>
</dbReference>
<dbReference type="EMBL" id="FZOS01000001">
    <property type="protein sequence ID" value="SNS06181.1"/>
    <property type="molecule type" value="Genomic_DNA"/>
</dbReference>
<dbReference type="Gene3D" id="3.40.50.720">
    <property type="entry name" value="NAD(P)-binding Rossmann-like Domain"/>
    <property type="match status" value="1"/>
</dbReference>
<feature type="domain" description="Gal80p-like C-terminal" evidence="3">
    <location>
        <begin position="136"/>
        <end position="267"/>
    </location>
</feature>
<dbReference type="InterPro" id="IPR050463">
    <property type="entry name" value="Gfo/Idh/MocA_oxidrdct_glycsds"/>
</dbReference>
<sequence length="377" mass="39746">MSSQPPLRVGIVGANPDYGWGSGVHCRVLQRLPGFALQAVCTTREDSARAAAERFGAALHFTDALDLARHPEIDLVSICVKAPFHHDIAEAALRAGKHVYCEWPLALTAPQARDLAALSATAGTKAMIGLHLRGTPAMRAAARLIAEGYVGTVFSVTLTARLFGPMMRAMAMRAGGTTLLSIYGGHLIDALDHYFGGIATMACRSAIHLPPVDETGSPIDRDAADHLQFHGSLQNGAMFNVDLAGVSMTGMGCEWRVDGHEGTLILSTRDASLPAIEALALSGGRHGAPITPIAITPELECAVIPATPDRYPAYPGSSASREALSAIGNLYTELREAIRQDGPVSPDFARAAEIQNLLARMEDMPPTPAQHAAGVAI</sequence>
<dbReference type="SUPFAM" id="SSF51735">
    <property type="entry name" value="NAD(P)-binding Rossmann-fold domains"/>
    <property type="match status" value="1"/>
</dbReference>
<feature type="domain" description="Gfo/Idh/MocA-like oxidoreductase N-terminal" evidence="2">
    <location>
        <begin position="7"/>
        <end position="129"/>
    </location>
</feature>